<dbReference type="RefSeq" id="XP_004035101.1">
    <property type="nucleotide sequence ID" value="XM_004035053.1"/>
</dbReference>
<sequence length="181" mass="21238">MPKNYIKPEQTMIQQINEKTYHMKQTKQYNKSIKSQPQKTNNKLFKNSTKTSFQHQNLRQAVSNLSIVSFHTQFAKFSIKPVILVNNFSKILSLSAKTLCRYVLNYKTSPLKMTDPSNMNSPIQIYKTQTKQEQCAIIFLQKMKTCHLYKKAVYQVKTQFFSQSTIFQNVTSLPYIKTLKF</sequence>
<dbReference type="EMBL" id="GL983841">
    <property type="protein sequence ID" value="EGR31615.1"/>
    <property type="molecule type" value="Genomic_DNA"/>
</dbReference>
<dbReference type="AlphaFoldDB" id="G0QT40"/>
<organism evidence="1 2">
    <name type="scientific">Ichthyophthirius multifiliis</name>
    <name type="common">White spot disease agent</name>
    <name type="synonym">Ich</name>
    <dbReference type="NCBI Taxonomy" id="5932"/>
    <lineage>
        <taxon>Eukaryota</taxon>
        <taxon>Sar</taxon>
        <taxon>Alveolata</taxon>
        <taxon>Ciliophora</taxon>
        <taxon>Intramacronucleata</taxon>
        <taxon>Oligohymenophorea</taxon>
        <taxon>Hymenostomatida</taxon>
        <taxon>Ophryoglenina</taxon>
        <taxon>Ichthyophthirius</taxon>
    </lineage>
</organism>
<proteinExistence type="predicted"/>
<reference evidence="1 2" key="1">
    <citation type="submission" date="2011-07" db="EMBL/GenBank/DDBJ databases">
        <authorList>
            <person name="Coyne R."/>
            <person name="Brami D."/>
            <person name="Johnson J."/>
            <person name="Hostetler J."/>
            <person name="Hannick L."/>
            <person name="Clark T."/>
            <person name="Cassidy-Hanley D."/>
            <person name="Inman J."/>
        </authorList>
    </citation>
    <scope>NUCLEOTIDE SEQUENCE [LARGE SCALE GENOMIC DNA]</scope>
    <source>
        <strain evidence="1 2">G5</strain>
    </source>
</reference>
<name>G0QT40_ICHMU</name>
<gene>
    <name evidence="1" type="ORF">IMG5_105970</name>
</gene>
<dbReference type="InParanoid" id="G0QT40"/>
<dbReference type="GeneID" id="14907760"/>
<evidence type="ECO:0000313" key="1">
    <source>
        <dbReference type="EMBL" id="EGR31615.1"/>
    </source>
</evidence>
<protein>
    <submittedName>
        <fullName evidence="1">Uncharacterized protein</fullName>
    </submittedName>
</protein>
<evidence type="ECO:0000313" key="2">
    <source>
        <dbReference type="Proteomes" id="UP000008983"/>
    </source>
</evidence>
<accession>G0QT40</accession>
<keyword evidence="2" id="KW-1185">Reference proteome</keyword>
<dbReference type="Proteomes" id="UP000008983">
    <property type="component" value="Unassembled WGS sequence"/>
</dbReference>